<dbReference type="Pfam" id="PF05656">
    <property type="entry name" value="DUF805"/>
    <property type="match status" value="1"/>
</dbReference>
<evidence type="ECO:0000313" key="4">
    <source>
        <dbReference type="Proteomes" id="UP000681315"/>
    </source>
</evidence>
<evidence type="ECO:0000256" key="1">
    <source>
        <dbReference type="SAM" id="MobiDB-lite"/>
    </source>
</evidence>
<dbReference type="Proteomes" id="UP000681315">
    <property type="component" value="Unassembled WGS sequence"/>
</dbReference>
<dbReference type="EMBL" id="JAGEVG010000004">
    <property type="protein sequence ID" value="MBO3097528.1"/>
    <property type="molecule type" value="Genomic_DNA"/>
</dbReference>
<sequence>MNWYLDAFKNKYADFSGRARRTEYWTFILFHVLIIFLLAFLSGALSELQLGSIGAILLVIYVLASFIPALAITVRRLHDTGKSGWFYLLTLIPYIGSFILLIFTVQDSEPMQNKWGPNPKGPNTDEINEIGKPVEF</sequence>
<feature type="transmembrane region" description="Helical" evidence="2">
    <location>
        <begin position="24"/>
        <end position="45"/>
    </location>
</feature>
<evidence type="ECO:0000313" key="3">
    <source>
        <dbReference type="EMBL" id="MBO3097528.1"/>
    </source>
</evidence>
<dbReference type="RefSeq" id="WP_208232679.1">
    <property type="nucleotide sequence ID" value="NZ_JAGEVG010000004.1"/>
</dbReference>
<keyword evidence="2" id="KW-1133">Transmembrane helix</keyword>
<dbReference type="PANTHER" id="PTHR34980">
    <property type="entry name" value="INNER MEMBRANE PROTEIN-RELATED-RELATED"/>
    <property type="match status" value="1"/>
</dbReference>
<keyword evidence="2" id="KW-0472">Membrane</keyword>
<accession>A0ABS3SPB0</accession>
<keyword evidence="2" id="KW-0812">Transmembrane</keyword>
<gene>
    <name evidence="3" type="ORF">J4051_04575</name>
</gene>
<feature type="region of interest" description="Disordered" evidence="1">
    <location>
        <begin position="113"/>
        <end position="136"/>
    </location>
</feature>
<name>A0ABS3SPB0_9FLAO</name>
<dbReference type="PANTHER" id="PTHR34980:SF2">
    <property type="entry name" value="INNER MEMBRANE PROTEIN YHAH-RELATED"/>
    <property type="match status" value="1"/>
</dbReference>
<proteinExistence type="predicted"/>
<organism evidence="3 4">
    <name type="scientific">Gelidibacter pelagius</name>
    <dbReference type="NCBI Taxonomy" id="2819985"/>
    <lineage>
        <taxon>Bacteria</taxon>
        <taxon>Pseudomonadati</taxon>
        <taxon>Bacteroidota</taxon>
        <taxon>Flavobacteriia</taxon>
        <taxon>Flavobacteriales</taxon>
        <taxon>Flavobacteriaceae</taxon>
        <taxon>Gelidibacter</taxon>
    </lineage>
</organism>
<reference evidence="3 4" key="1">
    <citation type="submission" date="2021-03" db="EMBL/GenBank/DDBJ databases">
        <title>Gelidibacter sp. nov., isolated from costal sediment.</title>
        <authorList>
            <person name="Lun K.-Y."/>
        </authorList>
    </citation>
    <scope>NUCLEOTIDE SEQUENCE [LARGE SCALE GENOMIC DNA]</scope>
    <source>
        <strain evidence="3 4">DF109</strain>
    </source>
</reference>
<comment type="caution">
    <text evidence="3">The sequence shown here is derived from an EMBL/GenBank/DDBJ whole genome shotgun (WGS) entry which is preliminary data.</text>
</comment>
<feature type="transmembrane region" description="Helical" evidence="2">
    <location>
        <begin position="51"/>
        <end position="72"/>
    </location>
</feature>
<evidence type="ECO:0000256" key="2">
    <source>
        <dbReference type="SAM" id="Phobius"/>
    </source>
</evidence>
<feature type="transmembrane region" description="Helical" evidence="2">
    <location>
        <begin position="84"/>
        <end position="105"/>
    </location>
</feature>
<keyword evidence="4" id="KW-1185">Reference proteome</keyword>
<dbReference type="InterPro" id="IPR008523">
    <property type="entry name" value="DUF805"/>
</dbReference>
<protein>
    <submittedName>
        <fullName evidence="3">DUF805 domain-containing protein</fullName>
    </submittedName>
</protein>